<evidence type="ECO:0000313" key="2">
    <source>
        <dbReference type="Proteomes" id="UP000232488"/>
    </source>
</evidence>
<organism evidence="1 2">
    <name type="scientific">Heterosigma akashiwo virus 01</name>
    <name type="common">HaV01</name>
    <dbReference type="NCBI Taxonomy" id="97195"/>
    <lineage>
        <taxon>Viruses</taxon>
        <taxon>Varidnaviria</taxon>
        <taxon>Bamfordvirae</taxon>
        <taxon>Nucleocytoviricota</taxon>
        <taxon>Megaviricetes</taxon>
        <taxon>Algavirales</taxon>
        <taxon>Phycodnaviridae</taxon>
        <taxon>Raphidovirus</taxon>
        <taxon>Raphidovirus japonicum</taxon>
    </lineage>
</organism>
<reference evidence="1 2" key="1">
    <citation type="submission" date="2016-03" db="EMBL/GenBank/DDBJ databases">
        <title>Genome sequences of a Phycodnavirus, Heterosigma akashiwo virus strain 53.</title>
        <authorList>
            <person name="Ueki S."/>
            <person name="Ogura Y."/>
            <person name="Hayashi T."/>
        </authorList>
    </citation>
    <scope>NUCLEOTIDE SEQUENCE [LARGE SCALE GENOMIC DNA]</scope>
    <source>
        <strain evidence="1">HaV53</strain>
    </source>
</reference>
<name>A0A1C9C5E8_HAV01</name>
<dbReference type="Proteomes" id="UP000232488">
    <property type="component" value="Segment"/>
</dbReference>
<dbReference type="RefSeq" id="YP_009507573.1">
    <property type="nucleotide sequence ID" value="NC_038553.1"/>
</dbReference>
<accession>A0A1C9C5E8</accession>
<dbReference type="KEGG" id="vg:37618557"/>
<dbReference type="EMBL" id="KX008963">
    <property type="protein sequence ID" value="AOM63507.1"/>
    <property type="molecule type" value="Genomic_DNA"/>
</dbReference>
<protein>
    <submittedName>
        <fullName evidence="1">Uncharacterized protein</fullName>
    </submittedName>
</protein>
<evidence type="ECO:0000313" key="1">
    <source>
        <dbReference type="EMBL" id="AOM63507.1"/>
    </source>
</evidence>
<organismHost>
    <name type="scientific">Heterosigma akashiwo</name>
    <name type="common">Chromophytic alga</name>
    <name type="synonym">Heterosigma carterae</name>
    <dbReference type="NCBI Taxonomy" id="2829"/>
</organismHost>
<dbReference type="GeneID" id="37618557"/>
<sequence length="106" mass="10678">MAANNLVSLQSPPVFNDSTVPVIGGLTISGSTSQVVFKVEGESEFYNQINACGNIACDGALSVGTVVFNVSNASSTPLSVYWINVSIAGTASPLTASVLAVAPPSS</sequence>
<proteinExistence type="predicted"/>
<keyword evidence="2" id="KW-1185">Reference proteome</keyword>
<gene>
    <name evidence="1" type="primary">HaV53_ORF176</name>
</gene>